<evidence type="ECO:0000256" key="2">
    <source>
        <dbReference type="ARBA" id="ARBA00008062"/>
    </source>
</evidence>
<dbReference type="GO" id="GO:0016020">
    <property type="term" value="C:membrane"/>
    <property type="evidence" value="ECO:0007669"/>
    <property type="project" value="UniProtKB-SubCell"/>
</dbReference>
<comment type="caution">
    <text evidence="8">The sequence shown here is derived from an EMBL/GenBank/DDBJ whole genome shotgun (WGS) entry which is preliminary data.</text>
</comment>
<protein>
    <submittedName>
        <fullName evidence="8">Uncharacterized protein</fullName>
    </submittedName>
</protein>
<feature type="transmembrane region" description="Helical" evidence="7">
    <location>
        <begin position="35"/>
        <end position="55"/>
    </location>
</feature>
<dbReference type="EMBL" id="CAUJNA010001224">
    <property type="protein sequence ID" value="CAJ1385332.1"/>
    <property type="molecule type" value="Genomic_DNA"/>
</dbReference>
<evidence type="ECO:0000256" key="6">
    <source>
        <dbReference type="SAM" id="MobiDB-lite"/>
    </source>
</evidence>
<feature type="transmembrane region" description="Helical" evidence="7">
    <location>
        <begin position="537"/>
        <end position="558"/>
    </location>
</feature>
<feature type="transmembrane region" description="Helical" evidence="7">
    <location>
        <begin position="146"/>
        <end position="164"/>
    </location>
</feature>
<feature type="transmembrane region" description="Helical" evidence="7">
    <location>
        <begin position="482"/>
        <end position="501"/>
    </location>
</feature>
<evidence type="ECO:0000313" key="9">
    <source>
        <dbReference type="Proteomes" id="UP001178507"/>
    </source>
</evidence>
<keyword evidence="4 7" id="KW-1133">Transmembrane helix</keyword>
<accession>A0AA36ICT0</accession>
<keyword evidence="5 7" id="KW-0472">Membrane</keyword>
<evidence type="ECO:0000313" key="8">
    <source>
        <dbReference type="EMBL" id="CAJ1385332.1"/>
    </source>
</evidence>
<evidence type="ECO:0000256" key="1">
    <source>
        <dbReference type="ARBA" id="ARBA00004141"/>
    </source>
</evidence>
<dbReference type="AlphaFoldDB" id="A0AA36ICT0"/>
<gene>
    <name evidence="8" type="ORF">EVOR1521_LOCUS11957</name>
</gene>
<dbReference type="Gene3D" id="1.20.140.140">
    <property type="entry name" value="Calcium release-activated calcium channel protein Orai"/>
    <property type="match status" value="1"/>
</dbReference>
<keyword evidence="9" id="KW-1185">Reference proteome</keyword>
<name>A0AA36ICT0_9DINO</name>
<dbReference type="InterPro" id="IPR012446">
    <property type="entry name" value="CRAC_channel"/>
</dbReference>
<feature type="region of interest" description="Disordered" evidence="6">
    <location>
        <begin position="834"/>
        <end position="857"/>
    </location>
</feature>
<dbReference type="Pfam" id="PF07856">
    <property type="entry name" value="Orai-1"/>
    <property type="match status" value="1"/>
</dbReference>
<dbReference type="InterPro" id="IPR038350">
    <property type="entry name" value="Orai_sf"/>
</dbReference>
<feature type="transmembrane region" description="Helical" evidence="7">
    <location>
        <begin position="117"/>
        <end position="139"/>
    </location>
</feature>
<sequence length="857" mass="95590">MLAADKLLLTSTIRKNATELKGKELSLHKGNFDAVGTQAAVLAGFAVVMVVEFHMPETAHFALQGIFYIFAVTTLVANLRCVAMTTCITVMGTGLALRGPDGSMVRAVEGMYKQRAIVFRSFGAGIVSCCLSVAVIAWIKMDIIPAFICTGAIAWTLFSMAKYTRFYLEFFKFNEDEVVSLDDILGADLVNKEAIVKQLGVGSDTLVRLLGALTTRREHTPDTDVETVLGSLLGERSTVSLFVFGEAIEHAAPSCEREMCRLATELGGPDGMEALKGHSAAEVLSVLEPAKAQRLLLWLPKHLDGSIDWQAAEDIRFHCVTQDVSDMDFCRGPQNGNCPNTSKCFMRKDFSTQHVWGGCCCDRNSTPVEMIENDHHDWSCWVHFVTDVRETKGKDPYCDVLCCPRPFQALACHGQRPQCCDGQVSECGISLSGDPCCAPRQGSGGCCVNLGRTCGFLRFGLYGDSPCCLENEPKTCYPACTIWPFIGSVLLLLAAIAFQWCSFRAGKRRKCQMWVTFAIASYSGILLLAILQPGSPRWEACVWTLANCLVGFVVARAASGRKLWLRPPWQKRRDAVPLQEGKRIVVTIHIKEYMFLTAVPDYYMKRLRQILRADGWEVLTSWDDLVKGDIQGCLKMLQNALRHTLNAEVLIYISCHSQMIWGVPCIVLVDEAQMPRGWSLFELARELRNMENTKKAHFAIIWNGCLAEGGWRMWLSEQRWWMGDRLQCLPRLLGTKNEADFWVMFSCQPGRYAEQHFCTKHVVEILERGGALTFNELLQQFYRACSPPEDPQAENAVRGRNQLRQKPWFSSDSSGEHYILQSASHCSTDCAENSTAAGSRRQSKDSIESIPLVDSQP</sequence>
<proteinExistence type="inferred from homology"/>
<reference evidence="8" key="1">
    <citation type="submission" date="2023-08" db="EMBL/GenBank/DDBJ databases">
        <authorList>
            <person name="Chen Y."/>
            <person name="Shah S."/>
            <person name="Dougan E. K."/>
            <person name="Thang M."/>
            <person name="Chan C."/>
        </authorList>
    </citation>
    <scope>NUCLEOTIDE SEQUENCE</scope>
</reference>
<keyword evidence="3 7" id="KW-0812">Transmembrane</keyword>
<comment type="similarity">
    <text evidence="2">Belongs to the Orai family.</text>
</comment>
<feature type="transmembrane region" description="Helical" evidence="7">
    <location>
        <begin position="513"/>
        <end position="531"/>
    </location>
</feature>
<comment type="subcellular location">
    <subcellularLocation>
        <location evidence="1">Membrane</location>
        <topology evidence="1">Multi-pass membrane protein</topology>
    </subcellularLocation>
</comment>
<evidence type="ECO:0000256" key="5">
    <source>
        <dbReference type="ARBA" id="ARBA00023136"/>
    </source>
</evidence>
<organism evidence="8 9">
    <name type="scientific">Effrenium voratum</name>
    <dbReference type="NCBI Taxonomy" id="2562239"/>
    <lineage>
        <taxon>Eukaryota</taxon>
        <taxon>Sar</taxon>
        <taxon>Alveolata</taxon>
        <taxon>Dinophyceae</taxon>
        <taxon>Suessiales</taxon>
        <taxon>Symbiodiniaceae</taxon>
        <taxon>Effrenium</taxon>
    </lineage>
</organism>
<dbReference type="Proteomes" id="UP001178507">
    <property type="component" value="Unassembled WGS sequence"/>
</dbReference>
<evidence type="ECO:0000256" key="7">
    <source>
        <dbReference type="SAM" id="Phobius"/>
    </source>
</evidence>
<evidence type="ECO:0000256" key="4">
    <source>
        <dbReference type="ARBA" id="ARBA00022989"/>
    </source>
</evidence>
<feature type="transmembrane region" description="Helical" evidence="7">
    <location>
        <begin position="67"/>
        <end position="97"/>
    </location>
</feature>
<evidence type="ECO:0000256" key="3">
    <source>
        <dbReference type="ARBA" id="ARBA00022692"/>
    </source>
</evidence>